<dbReference type="EMBL" id="OX465079">
    <property type="protein sequence ID" value="CAI9274685.1"/>
    <property type="molecule type" value="Genomic_DNA"/>
</dbReference>
<dbReference type="Proteomes" id="UP001177003">
    <property type="component" value="Chromosome 3"/>
</dbReference>
<evidence type="ECO:0000313" key="2">
    <source>
        <dbReference type="Proteomes" id="UP001177003"/>
    </source>
</evidence>
<reference evidence="1" key="1">
    <citation type="submission" date="2023-04" db="EMBL/GenBank/DDBJ databases">
        <authorList>
            <person name="Vijverberg K."/>
            <person name="Xiong W."/>
            <person name="Schranz E."/>
        </authorList>
    </citation>
    <scope>NUCLEOTIDE SEQUENCE</scope>
</reference>
<sequence>MLPTAFFPPSPLIEIYYPSGVASSFPYSSTCFPPLLFSSPTPPPTQNTPMSLSPPLQKSESPNFVRLYFDYDDIHNRRVLLRSLLGSGIVIIADSSVQILEILLNFANRLTPATTALFREKDHQLEKISLCLIGYEDLHRFLVLWKWYHQSHSLEAVVREIAIQAI</sequence>
<evidence type="ECO:0000313" key="1">
    <source>
        <dbReference type="EMBL" id="CAI9274685.1"/>
    </source>
</evidence>
<dbReference type="AlphaFoldDB" id="A0AA35YIK9"/>
<gene>
    <name evidence="1" type="ORF">LSALG_LOCUS14748</name>
</gene>
<protein>
    <submittedName>
        <fullName evidence="1">Uncharacterized protein</fullName>
    </submittedName>
</protein>
<proteinExistence type="predicted"/>
<organism evidence="1 2">
    <name type="scientific">Lactuca saligna</name>
    <name type="common">Willowleaf lettuce</name>
    <dbReference type="NCBI Taxonomy" id="75948"/>
    <lineage>
        <taxon>Eukaryota</taxon>
        <taxon>Viridiplantae</taxon>
        <taxon>Streptophyta</taxon>
        <taxon>Embryophyta</taxon>
        <taxon>Tracheophyta</taxon>
        <taxon>Spermatophyta</taxon>
        <taxon>Magnoliopsida</taxon>
        <taxon>eudicotyledons</taxon>
        <taxon>Gunneridae</taxon>
        <taxon>Pentapetalae</taxon>
        <taxon>asterids</taxon>
        <taxon>campanulids</taxon>
        <taxon>Asterales</taxon>
        <taxon>Asteraceae</taxon>
        <taxon>Cichorioideae</taxon>
        <taxon>Cichorieae</taxon>
        <taxon>Lactucinae</taxon>
        <taxon>Lactuca</taxon>
    </lineage>
</organism>
<name>A0AA35YIK9_LACSI</name>
<keyword evidence="2" id="KW-1185">Reference proteome</keyword>
<accession>A0AA35YIK9</accession>